<gene>
    <name evidence="1" type="ORF">SAMN04488500_10748</name>
</gene>
<sequence>MAELLPLRFRMLHYISTVDKTNVDEIMKALKPEYGTEKQFTKEVFVEHLMDLKANFVIDDNDVVLDNKGELVVYYSINDEGNRLLKKYLPKHWQK</sequence>
<protein>
    <submittedName>
        <fullName evidence="1">Uncharacterized protein</fullName>
    </submittedName>
</protein>
<keyword evidence="2" id="KW-1185">Reference proteome</keyword>
<reference evidence="1 2" key="1">
    <citation type="submission" date="2017-04" db="EMBL/GenBank/DDBJ databases">
        <authorList>
            <person name="Afonso C.L."/>
            <person name="Miller P.J."/>
            <person name="Scott M.A."/>
            <person name="Spackman E."/>
            <person name="Goraichik I."/>
            <person name="Dimitrov K.M."/>
            <person name="Suarez D.L."/>
            <person name="Swayne D.E."/>
        </authorList>
    </citation>
    <scope>NUCLEOTIDE SEQUENCE [LARGE SCALE GENOMIC DNA]</scope>
    <source>
        <strain evidence="1 2">DSM 5090</strain>
    </source>
</reference>
<dbReference type="STRING" id="112901.SAMN04488500_10748"/>
<evidence type="ECO:0000313" key="2">
    <source>
        <dbReference type="Proteomes" id="UP000192738"/>
    </source>
</evidence>
<dbReference type="RefSeq" id="WP_084575561.1">
    <property type="nucleotide sequence ID" value="NZ_CP155572.1"/>
</dbReference>
<dbReference type="AlphaFoldDB" id="A0A1W2BD29"/>
<accession>A0A1W2BD29</accession>
<evidence type="ECO:0000313" key="1">
    <source>
        <dbReference type="EMBL" id="SMC70298.1"/>
    </source>
</evidence>
<dbReference type="OrthoDB" id="1683105at2"/>
<organism evidence="1 2">
    <name type="scientific">Sporomusa malonica</name>
    <dbReference type="NCBI Taxonomy" id="112901"/>
    <lineage>
        <taxon>Bacteria</taxon>
        <taxon>Bacillati</taxon>
        <taxon>Bacillota</taxon>
        <taxon>Negativicutes</taxon>
        <taxon>Selenomonadales</taxon>
        <taxon>Sporomusaceae</taxon>
        <taxon>Sporomusa</taxon>
    </lineage>
</organism>
<dbReference type="EMBL" id="FWXI01000007">
    <property type="protein sequence ID" value="SMC70298.1"/>
    <property type="molecule type" value="Genomic_DNA"/>
</dbReference>
<name>A0A1W2BD29_9FIRM</name>
<proteinExistence type="predicted"/>
<dbReference type="Proteomes" id="UP000192738">
    <property type="component" value="Unassembled WGS sequence"/>
</dbReference>